<name>A0A8J2UCU9_9BACT</name>
<dbReference type="InterPro" id="IPR036264">
    <property type="entry name" value="Bact_exopeptidase_dim_dom"/>
</dbReference>
<dbReference type="PANTHER" id="PTHR11014">
    <property type="entry name" value="PEPTIDASE M20 FAMILY MEMBER"/>
    <property type="match status" value="1"/>
</dbReference>
<evidence type="ECO:0000256" key="2">
    <source>
        <dbReference type="PIRSR" id="PIRSR005962-1"/>
    </source>
</evidence>
<dbReference type="SUPFAM" id="SSF55031">
    <property type="entry name" value="Bacterial exopeptidase dimerisation domain"/>
    <property type="match status" value="1"/>
</dbReference>
<keyword evidence="5" id="KW-1185">Reference proteome</keyword>
<dbReference type="Proteomes" id="UP000607559">
    <property type="component" value="Unassembled WGS sequence"/>
</dbReference>
<dbReference type="InterPro" id="IPR017439">
    <property type="entry name" value="Amidohydrolase"/>
</dbReference>
<dbReference type="InterPro" id="IPR002933">
    <property type="entry name" value="Peptidase_M20"/>
</dbReference>
<evidence type="ECO:0000313" key="5">
    <source>
        <dbReference type="Proteomes" id="UP000607559"/>
    </source>
</evidence>
<feature type="binding site" evidence="2">
    <location>
        <position position="359"/>
    </location>
    <ligand>
        <name>Mn(2+)</name>
        <dbReference type="ChEBI" id="CHEBI:29035"/>
        <label>2</label>
    </ligand>
</feature>
<dbReference type="InterPro" id="IPR011650">
    <property type="entry name" value="Peptidase_M20_dimer"/>
</dbReference>
<organism evidence="4 5">
    <name type="scientific">Puia dinghuensis</name>
    <dbReference type="NCBI Taxonomy" id="1792502"/>
    <lineage>
        <taxon>Bacteria</taxon>
        <taxon>Pseudomonadati</taxon>
        <taxon>Bacteroidota</taxon>
        <taxon>Chitinophagia</taxon>
        <taxon>Chitinophagales</taxon>
        <taxon>Chitinophagaceae</taxon>
        <taxon>Puia</taxon>
    </lineage>
</organism>
<evidence type="ECO:0000259" key="3">
    <source>
        <dbReference type="Pfam" id="PF07687"/>
    </source>
</evidence>
<dbReference type="Gene3D" id="3.30.70.360">
    <property type="match status" value="1"/>
</dbReference>
<sequence>MDAQLFDKLVSIRRHLHQHPELSFTEFKTAALVEACLGELSIPTERVALTGVIGTITKGDGPAIVLRADMDALPVVEESGVDFPSLTEGIMHACGHDIHTTMLLGAAMLLNDATFEGTIKLVFQPAEEGPMRSPVKGKSGGQLIMESGKLDGAIAALGLHVHPLLPVGVLSYKNGESLANVGNFSIRITGKGGHPGWMKQVIDPITIAARLITAAHALVGPQPDPPSAVLAITYLSTESEPSFNVIPSHVLLQGSLRAVRIADYNDIISRLRTLLHQLEAEFRCTIDLGFSAYYPSLLNDAALHEQLSPIHNKIFGKTKVTEGLAYLVGEDFSFYSRAMPGQFYFLGARTEQNDSYFLHHPRVTFNEECIKYGSSFLAEAALHLLAGN</sequence>
<feature type="domain" description="Peptidase M20 dimerisation" evidence="3">
    <location>
        <begin position="180"/>
        <end position="279"/>
    </location>
</feature>
<feature type="binding site" evidence="2">
    <location>
        <position position="128"/>
    </location>
    <ligand>
        <name>Mn(2+)</name>
        <dbReference type="ChEBI" id="CHEBI:29035"/>
        <label>2</label>
    </ligand>
</feature>
<keyword evidence="1 4" id="KW-0378">Hydrolase</keyword>
<dbReference type="AlphaFoldDB" id="A0A8J2UCU9"/>
<evidence type="ECO:0000256" key="1">
    <source>
        <dbReference type="ARBA" id="ARBA00022801"/>
    </source>
</evidence>
<dbReference type="PANTHER" id="PTHR11014:SF63">
    <property type="entry name" value="METALLOPEPTIDASE, PUTATIVE (AFU_ORTHOLOGUE AFUA_6G09600)-RELATED"/>
    <property type="match status" value="1"/>
</dbReference>
<dbReference type="GO" id="GO:0016787">
    <property type="term" value="F:hydrolase activity"/>
    <property type="evidence" value="ECO:0007669"/>
    <property type="project" value="UniProtKB-KW"/>
</dbReference>
<keyword evidence="2" id="KW-0479">Metal-binding</keyword>
<evidence type="ECO:0000313" key="4">
    <source>
        <dbReference type="EMBL" id="GGA98271.1"/>
    </source>
</evidence>
<dbReference type="RefSeq" id="WP_188931439.1">
    <property type="nucleotide sequence ID" value="NZ_BMJC01000002.1"/>
</dbReference>
<dbReference type="PIRSF" id="PIRSF005962">
    <property type="entry name" value="Pept_M20D_amidohydro"/>
    <property type="match status" value="1"/>
</dbReference>
<dbReference type="NCBIfam" id="TIGR01891">
    <property type="entry name" value="amidohydrolases"/>
    <property type="match status" value="1"/>
</dbReference>
<dbReference type="SUPFAM" id="SSF53187">
    <property type="entry name" value="Zn-dependent exopeptidases"/>
    <property type="match status" value="1"/>
</dbReference>
<feature type="binding site" evidence="2">
    <location>
        <position position="94"/>
    </location>
    <ligand>
        <name>Mn(2+)</name>
        <dbReference type="ChEBI" id="CHEBI:29035"/>
        <label>2</label>
    </ligand>
</feature>
<feature type="binding site" evidence="2">
    <location>
        <position position="160"/>
    </location>
    <ligand>
        <name>Mn(2+)</name>
        <dbReference type="ChEBI" id="CHEBI:29035"/>
        <label>2</label>
    </ligand>
</feature>
<gene>
    <name evidence="4" type="primary">ytnL</name>
    <name evidence="4" type="ORF">GCM10011511_21980</name>
</gene>
<dbReference type="GO" id="GO:0046872">
    <property type="term" value="F:metal ion binding"/>
    <property type="evidence" value="ECO:0007669"/>
    <property type="project" value="UniProtKB-KW"/>
</dbReference>
<dbReference type="Gene3D" id="3.40.630.10">
    <property type="entry name" value="Zn peptidases"/>
    <property type="match status" value="1"/>
</dbReference>
<reference evidence="4" key="1">
    <citation type="journal article" date="2014" name="Int. J. Syst. Evol. Microbiol.">
        <title>Complete genome sequence of Corynebacterium casei LMG S-19264T (=DSM 44701T), isolated from a smear-ripened cheese.</title>
        <authorList>
            <consortium name="US DOE Joint Genome Institute (JGI-PGF)"/>
            <person name="Walter F."/>
            <person name="Albersmeier A."/>
            <person name="Kalinowski J."/>
            <person name="Ruckert C."/>
        </authorList>
    </citation>
    <scope>NUCLEOTIDE SEQUENCE</scope>
    <source>
        <strain evidence="4">CGMCC 1.15448</strain>
    </source>
</reference>
<proteinExistence type="predicted"/>
<keyword evidence="2" id="KW-0464">Manganese</keyword>
<comment type="cofactor">
    <cofactor evidence="2">
        <name>Mn(2+)</name>
        <dbReference type="ChEBI" id="CHEBI:29035"/>
    </cofactor>
    <text evidence="2">The Mn(2+) ion enhances activity.</text>
</comment>
<feature type="binding site" evidence="2">
    <location>
        <position position="96"/>
    </location>
    <ligand>
        <name>Mn(2+)</name>
        <dbReference type="ChEBI" id="CHEBI:29035"/>
        <label>2</label>
    </ligand>
</feature>
<accession>A0A8J2UCU9</accession>
<protein>
    <submittedName>
        <fullName evidence="4">Putative hydrolase YtnL</fullName>
    </submittedName>
</protein>
<dbReference type="EMBL" id="BMJC01000002">
    <property type="protein sequence ID" value="GGA98271.1"/>
    <property type="molecule type" value="Genomic_DNA"/>
</dbReference>
<comment type="caution">
    <text evidence="4">The sequence shown here is derived from an EMBL/GenBank/DDBJ whole genome shotgun (WGS) entry which is preliminary data.</text>
</comment>
<dbReference type="CDD" id="cd03886">
    <property type="entry name" value="M20_Acy1"/>
    <property type="match status" value="1"/>
</dbReference>
<dbReference type="Pfam" id="PF07687">
    <property type="entry name" value="M20_dimer"/>
    <property type="match status" value="1"/>
</dbReference>
<reference evidence="4" key="2">
    <citation type="submission" date="2020-09" db="EMBL/GenBank/DDBJ databases">
        <authorList>
            <person name="Sun Q."/>
            <person name="Zhou Y."/>
        </authorList>
    </citation>
    <scope>NUCLEOTIDE SEQUENCE</scope>
    <source>
        <strain evidence="4">CGMCC 1.15448</strain>
    </source>
</reference>
<dbReference type="Pfam" id="PF01546">
    <property type="entry name" value="Peptidase_M20"/>
    <property type="match status" value="1"/>
</dbReference>